<gene>
    <name evidence="1" type="ORF">FWK35_00039318</name>
</gene>
<dbReference type="AlphaFoldDB" id="A0A6G0VJM5"/>
<evidence type="ECO:0000313" key="2">
    <source>
        <dbReference type="Proteomes" id="UP000478052"/>
    </source>
</evidence>
<organism evidence="1 2">
    <name type="scientific">Aphis craccivora</name>
    <name type="common">Cowpea aphid</name>
    <dbReference type="NCBI Taxonomy" id="307492"/>
    <lineage>
        <taxon>Eukaryota</taxon>
        <taxon>Metazoa</taxon>
        <taxon>Ecdysozoa</taxon>
        <taxon>Arthropoda</taxon>
        <taxon>Hexapoda</taxon>
        <taxon>Insecta</taxon>
        <taxon>Pterygota</taxon>
        <taxon>Neoptera</taxon>
        <taxon>Paraneoptera</taxon>
        <taxon>Hemiptera</taxon>
        <taxon>Sternorrhyncha</taxon>
        <taxon>Aphidomorpha</taxon>
        <taxon>Aphidoidea</taxon>
        <taxon>Aphididae</taxon>
        <taxon>Aphidini</taxon>
        <taxon>Aphis</taxon>
        <taxon>Aphis</taxon>
    </lineage>
</organism>
<dbReference type="EMBL" id="VUJU01016852">
    <property type="protein sequence ID" value="KAF0687262.1"/>
    <property type="molecule type" value="Genomic_DNA"/>
</dbReference>
<dbReference type="OrthoDB" id="6627168at2759"/>
<reference evidence="1 2" key="1">
    <citation type="submission" date="2019-08" db="EMBL/GenBank/DDBJ databases">
        <title>Whole genome of Aphis craccivora.</title>
        <authorList>
            <person name="Voronova N.V."/>
            <person name="Shulinski R.S."/>
            <person name="Bandarenka Y.V."/>
            <person name="Zhorov D.G."/>
            <person name="Warner D."/>
        </authorList>
    </citation>
    <scope>NUCLEOTIDE SEQUENCE [LARGE SCALE GENOMIC DNA]</scope>
    <source>
        <strain evidence="1">180601</strain>
        <tissue evidence="1">Whole Body</tissue>
    </source>
</reference>
<dbReference type="PANTHER" id="PTHR33198">
    <property type="entry name" value="ANK_REP_REGION DOMAIN-CONTAINING PROTEIN-RELATED"/>
    <property type="match status" value="1"/>
</dbReference>
<comment type="caution">
    <text evidence="1">The sequence shown here is derived from an EMBL/GenBank/DDBJ whole genome shotgun (WGS) entry which is preliminary data.</text>
</comment>
<name>A0A6G0VJM5_APHCR</name>
<protein>
    <submittedName>
        <fullName evidence="1">Uncharacterized protein</fullName>
    </submittedName>
</protein>
<evidence type="ECO:0000313" key="1">
    <source>
        <dbReference type="EMBL" id="KAF0687262.1"/>
    </source>
</evidence>
<proteinExistence type="predicted"/>
<keyword evidence="2" id="KW-1185">Reference proteome</keyword>
<dbReference type="Proteomes" id="UP000478052">
    <property type="component" value="Unassembled WGS sequence"/>
</dbReference>
<accession>A0A6G0VJM5</accession>
<sequence length="144" mass="16873">MSLEFNRPGSLCLEGNISENFKIFKQEVLIYFKATETNKKDIDVQVARLLNLLGHDGLKLYNTIKKEEQETVDTILQSLELYCIPKANEIIENFKFFNRKQNEGEQFDIWYTDLKKLIKGCNFGEAENKILRTQIVLDIFDKET</sequence>